<dbReference type="Proteomes" id="UP000530320">
    <property type="component" value="Unassembled WGS sequence"/>
</dbReference>
<reference evidence="1 2" key="1">
    <citation type="submission" date="2020-04" db="EMBL/GenBank/DDBJ databases">
        <title>Description of novel Gluconacetobacter.</title>
        <authorList>
            <person name="Sombolestani A."/>
        </authorList>
    </citation>
    <scope>NUCLEOTIDE SEQUENCE [LARGE SCALE GENOMIC DNA]</scope>
    <source>
        <strain evidence="1 2">LMG 22058</strain>
    </source>
</reference>
<evidence type="ECO:0008006" key="3">
    <source>
        <dbReference type="Google" id="ProtNLM"/>
    </source>
</evidence>
<dbReference type="EMBL" id="JABEQP010000002">
    <property type="protein sequence ID" value="MBB2196599.1"/>
    <property type="molecule type" value="Genomic_DNA"/>
</dbReference>
<evidence type="ECO:0000313" key="2">
    <source>
        <dbReference type="Proteomes" id="UP000530320"/>
    </source>
</evidence>
<accession>A0A7W4PHL7</accession>
<name>A0A7W4PHL7_9PROT</name>
<proteinExistence type="predicted"/>
<comment type="caution">
    <text evidence="1">The sequence shown here is derived from an EMBL/GenBank/DDBJ whole genome shotgun (WGS) entry which is preliminary data.</text>
</comment>
<gene>
    <name evidence="1" type="ORF">HLH44_03815</name>
</gene>
<evidence type="ECO:0000313" key="1">
    <source>
        <dbReference type="EMBL" id="MBB2196599.1"/>
    </source>
</evidence>
<organism evidence="1 2">
    <name type="scientific">Gluconacetobacter dulcium</name>
    <dbReference type="NCBI Taxonomy" id="2729096"/>
    <lineage>
        <taxon>Bacteria</taxon>
        <taxon>Pseudomonadati</taxon>
        <taxon>Pseudomonadota</taxon>
        <taxon>Alphaproteobacteria</taxon>
        <taxon>Acetobacterales</taxon>
        <taxon>Acetobacteraceae</taxon>
        <taxon>Gluconacetobacter</taxon>
    </lineage>
</organism>
<sequence>MRDVLHERERQRRVEGFTAARDDQYKTGELRRAAVSYVLNTLNSPKAFDWWPWDLAWLKPHGTRRDLVKAGALILAEIERLDRVRMDQESRGDG</sequence>
<protein>
    <recommendedName>
        <fullName evidence="3">Phage protein</fullName>
    </recommendedName>
</protein>
<dbReference type="AlphaFoldDB" id="A0A7W4PHL7"/>